<dbReference type="InterPro" id="IPR007305">
    <property type="entry name" value="Vesicle_transpt_Got1/SFT2"/>
</dbReference>
<comment type="subcellular location">
    <subcellularLocation>
        <location evidence="2 9">Membrane</location>
        <topology evidence="2 9">Multi-pass membrane protein</topology>
    </subcellularLocation>
</comment>
<dbReference type="WBParaSite" id="SMTH1_96540.3">
    <property type="protein sequence ID" value="SMTH1_96540.3"/>
    <property type="gene ID" value="SMTH1_96540"/>
</dbReference>
<proteinExistence type="inferred from homology"/>
<sequence>MDKVKQWFTRDDDEQGIFTDVENGCSLSWSTRIKAFIICLVGSLCLWLPGAGITLFALFYTLGNICSLGSTIFLMGPVNQLKRMFQETRIFAAVIMLVCLVLTIVFALLGLRLLCLIFCILQSLALTWYSLSYIPYARDAVKRLCSSCVG</sequence>
<dbReference type="GO" id="GO:0012505">
    <property type="term" value="C:endomembrane system"/>
    <property type="evidence" value="ECO:0007669"/>
    <property type="project" value="UniProtKB-ARBA"/>
</dbReference>
<name>A0AA85C3D9_9TREM</name>
<dbReference type="Pfam" id="PF04178">
    <property type="entry name" value="Got1"/>
    <property type="match status" value="1"/>
</dbReference>
<dbReference type="GO" id="GO:0016020">
    <property type="term" value="C:membrane"/>
    <property type="evidence" value="ECO:0007669"/>
    <property type="project" value="UniProtKB-SubCell"/>
</dbReference>
<dbReference type="GO" id="GO:0015031">
    <property type="term" value="P:protein transport"/>
    <property type="evidence" value="ECO:0007669"/>
    <property type="project" value="UniProtKB-KW"/>
</dbReference>
<organism evidence="10 11">
    <name type="scientific">Schistosoma mattheei</name>
    <dbReference type="NCBI Taxonomy" id="31246"/>
    <lineage>
        <taxon>Eukaryota</taxon>
        <taxon>Metazoa</taxon>
        <taxon>Spiralia</taxon>
        <taxon>Lophotrochozoa</taxon>
        <taxon>Platyhelminthes</taxon>
        <taxon>Trematoda</taxon>
        <taxon>Digenea</taxon>
        <taxon>Strigeidida</taxon>
        <taxon>Schistosomatoidea</taxon>
        <taxon>Schistosomatidae</taxon>
        <taxon>Schistosoma</taxon>
    </lineage>
</organism>
<evidence type="ECO:0000256" key="5">
    <source>
        <dbReference type="ARBA" id="ARBA00022927"/>
    </source>
</evidence>
<evidence type="ECO:0000256" key="6">
    <source>
        <dbReference type="ARBA" id="ARBA00022989"/>
    </source>
</evidence>
<protein>
    <recommendedName>
        <fullName evidence="9">Vesicle transport protein</fullName>
    </recommendedName>
</protein>
<evidence type="ECO:0000256" key="3">
    <source>
        <dbReference type="ARBA" id="ARBA00022448"/>
    </source>
</evidence>
<dbReference type="InterPro" id="IPR011691">
    <property type="entry name" value="Vesicle_transpt_SFT2"/>
</dbReference>
<dbReference type="PANTHER" id="PTHR23137:SF6">
    <property type="entry name" value="VESICLE TRANSPORT PROTEIN"/>
    <property type="match status" value="1"/>
</dbReference>
<dbReference type="GO" id="GO:0005737">
    <property type="term" value="C:cytoplasm"/>
    <property type="evidence" value="ECO:0007669"/>
    <property type="project" value="UniProtKB-ARBA"/>
</dbReference>
<evidence type="ECO:0000313" key="11">
    <source>
        <dbReference type="WBParaSite" id="SMTH1_96540.3"/>
    </source>
</evidence>
<evidence type="ECO:0000256" key="7">
    <source>
        <dbReference type="ARBA" id="ARBA00023136"/>
    </source>
</evidence>
<feature type="transmembrane region" description="Helical" evidence="9">
    <location>
        <begin position="33"/>
        <end position="51"/>
    </location>
</feature>
<keyword evidence="4 9" id="KW-0812">Transmembrane</keyword>
<feature type="transmembrane region" description="Helical" evidence="9">
    <location>
        <begin position="90"/>
        <end position="109"/>
    </location>
</feature>
<reference evidence="11" key="1">
    <citation type="submission" date="2023-11" db="UniProtKB">
        <authorList>
            <consortium name="WormBaseParasite"/>
        </authorList>
    </citation>
    <scope>IDENTIFICATION</scope>
</reference>
<keyword evidence="7 9" id="KW-0472">Membrane</keyword>
<feature type="transmembrane region" description="Helical" evidence="9">
    <location>
        <begin position="115"/>
        <end position="134"/>
    </location>
</feature>
<evidence type="ECO:0000256" key="4">
    <source>
        <dbReference type="ARBA" id="ARBA00022692"/>
    </source>
</evidence>
<comment type="similarity">
    <text evidence="8 9">Belongs to the SFT2 family.</text>
</comment>
<keyword evidence="5 9" id="KW-0653">Protein transport</keyword>
<evidence type="ECO:0000256" key="2">
    <source>
        <dbReference type="ARBA" id="ARBA00004141"/>
    </source>
</evidence>
<dbReference type="PANTHER" id="PTHR23137">
    <property type="entry name" value="VESICLE TRANSPORT PROTEIN-RELATED"/>
    <property type="match status" value="1"/>
</dbReference>
<keyword evidence="3 9" id="KW-0813">Transport</keyword>
<keyword evidence="6 9" id="KW-1133">Transmembrane helix</keyword>
<dbReference type="GO" id="GO:0016192">
    <property type="term" value="P:vesicle-mediated transport"/>
    <property type="evidence" value="ECO:0007669"/>
    <property type="project" value="InterPro"/>
</dbReference>
<evidence type="ECO:0000256" key="1">
    <source>
        <dbReference type="ARBA" id="ARBA00003566"/>
    </source>
</evidence>
<accession>A0AA85C3D9</accession>
<evidence type="ECO:0000313" key="10">
    <source>
        <dbReference type="Proteomes" id="UP000050791"/>
    </source>
</evidence>
<evidence type="ECO:0000256" key="8">
    <source>
        <dbReference type="ARBA" id="ARBA00025800"/>
    </source>
</evidence>
<dbReference type="AlphaFoldDB" id="A0AA85C3D9"/>
<dbReference type="Proteomes" id="UP000050791">
    <property type="component" value="Unassembled WGS sequence"/>
</dbReference>
<feature type="transmembrane region" description="Helical" evidence="9">
    <location>
        <begin position="57"/>
        <end position="78"/>
    </location>
</feature>
<comment type="function">
    <text evidence="1 9">May be involved in fusion of retrograde transport vesicles derived from an endocytic compartment with the Golgi complex.</text>
</comment>
<evidence type="ECO:0000256" key="9">
    <source>
        <dbReference type="RuleBase" id="RU363111"/>
    </source>
</evidence>